<name>F4QHK8_9CAUL</name>
<dbReference type="Pfam" id="PF04940">
    <property type="entry name" value="BLUF"/>
    <property type="match status" value="1"/>
</dbReference>
<proteinExistence type="predicted"/>
<evidence type="ECO:0000259" key="1">
    <source>
        <dbReference type="PROSITE" id="PS50925"/>
    </source>
</evidence>
<dbReference type="HOGENOM" id="CLU_097099_1_1_5"/>
<protein>
    <submittedName>
        <fullName evidence="2">Sensors of blue-light using FAD family protein</fullName>
    </submittedName>
</protein>
<dbReference type="Gene3D" id="3.30.70.100">
    <property type="match status" value="1"/>
</dbReference>
<dbReference type="InterPro" id="IPR007024">
    <property type="entry name" value="BLUF_domain"/>
</dbReference>
<dbReference type="GO" id="GO:0009882">
    <property type="term" value="F:blue light photoreceptor activity"/>
    <property type="evidence" value="ECO:0007669"/>
    <property type="project" value="InterPro"/>
</dbReference>
<reference evidence="3" key="1">
    <citation type="submission" date="2011-03" db="EMBL/GenBank/DDBJ databases">
        <title>Draft genome sequence of Brevundimonas diminuta.</title>
        <authorList>
            <person name="Brown P.J.B."/>
            <person name="Buechlein A."/>
            <person name="Hemmerich C."/>
            <person name="Brun Y.V."/>
        </authorList>
    </citation>
    <scope>NUCLEOTIDE SEQUENCE [LARGE SCALE GENOMIC DNA]</scope>
    <source>
        <strain evidence="3">C19</strain>
    </source>
</reference>
<keyword evidence="3" id="KW-1185">Reference proteome</keyword>
<dbReference type="STRING" id="715226.ABI_11820"/>
<sequence length="122" mass="13782">MLQGVLEPSRERNMAEGITGMLCYTDDVFLQILEGGRTEVSQLLTRIMRDDRHSDVTLLVFDEIDERAFSDWSMGQASLDKVNPGHLLRFSPRRQIDPFNGPGHVMLAMLLDLRAHGGIVSR</sequence>
<feature type="domain" description="BLUF" evidence="1">
    <location>
        <begin position="1"/>
        <end position="75"/>
    </location>
</feature>
<dbReference type="EMBL" id="GL883077">
    <property type="protein sequence ID" value="EGF92745.1"/>
    <property type="molecule type" value="Genomic_DNA"/>
</dbReference>
<dbReference type="InterPro" id="IPR036046">
    <property type="entry name" value="Acylphosphatase-like_dom_sf"/>
</dbReference>
<dbReference type="SUPFAM" id="SSF54975">
    <property type="entry name" value="Acylphosphatase/BLUF domain-like"/>
    <property type="match status" value="1"/>
</dbReference>
<evidence type="ECO:0000313" key="2">
    <source>
        <dbReference type="EMBL" id="EGF92745.1"/>
    </source>
</evidence>
<accession>F4QHK8</accession>
<dbReference type="SMART" id="SM01034">
    <property type="entry name" value="BLUF"/>
    <property type="match status" value="1"/>
</dbReference>
<evidence type="ECO:0000313" key="3">
    <source>
        <dbReference type="Proteomes" id="UP000006512"/>
    </source>
</evidence>
<gene>
    <name evidence="2" type="ORF">ABI_11820</name>
</gene>
<organism evidence="2 3">
    <name type="scientific">Asticcacaulis biprosthecium C19</name>
    <dbReference type="NCBI Taxonomy" id="715226"/>
    <lineage>
        <taxon>Bacteria</taxon>
        <taxon>Pseudomonadati</taxon>
        <taxon>Pseudomonadota</taxon>
        <taxon>Alphaproteobacteria</taxon>
        <taxon>Caulobacterales</taxon>
        <taxon>Caulobacteraceae</taxon>
        <taxon>Asticcacaulis</taxon>
    </lineage>
</organism>
<dbReference type="PROSITE" id="PS50925">
    <property type="entry name" value="BLUF"/>
    <property type="match status" value="1"/>
</dbReference>
<dbReference type="eggNOG" id="COG3431">
    <property type="taxonomic scope" value="Bacteria"/>
</dbReference>
<dbReference type="AlphaFoldDB" id="F4QHK8"/>
<dbReference type="Proteomes" id="UP000006512">
    <property type="component" value="Unassembled WGS sequence"/>
</dbReference>
<dbReference type="GO" id="GO:0071949">
    <property type="term" value="F:FAD binding"/>
    <property type="evidence" value="ECO:0007669"/>
    <property type="project" value="InterPro"/>
</dbReference>